<protein>
    <recommendedName>
        <fullName evidence="4">Heme exporter protein D</fullName>
    </recommendedName>
</protein>
<evidence type="ECO:0008006" key="4">
    <source>
        <dbReference type="Google" id="ProtNLM"/>
    </source>
</evidence>
<comment type="caution">
    <text evidence="2">The sequence shown here is derived from an EMBL/GenBank/DDBJ whole genome shotgun (WGS) entry which is preliminary data.</text>
</comment>
<keyword evidence="3" id="KW-1185">Reference proteome</keyword>
<feature type="transmembrane region" description="Helical" evidence="1">
    <location>
        <begin position="6"/>
        <end position="26"/>
    </location>
</feature>
<evidence type="ECO:0000256" key="1">
    <source>
        <dbReference type="SAM" id="Phobius"/>
    </source>
</evidence>
<keyword evidence="1" id="KW-1133">Transmembrane helix</keyword>
<evidence type="ECO:0000313" key="2">
    <source>
        <dbReference type="EMBL" id="TQM09877.1"/>
    </source>
</evidence>
<dbReference type="EMBL" id="VFPA01000003">
    <property type="protein sequence ID" value="TQM09877.1"/>
    <property type="molecule type" value="Genomic_DNA"/>
</dbReference>
<keyword evidence="1" id="KW-0812">Transmembrane</keyword>
<sequence>MSEWAWVILGYATTATALAGYVTVLVHRMTVLRRRAEESQ</sequence>
<reference evidence="2 3" key="1">
    <citation type="submission" date="2019-06" db="EMBL/GenBank/DDBJ databases">
        <title>Sequencing the genomes of 1000 actinobacteria strains.</title>
        <authorList>
            <person name="Klenk H.-P."/>
        </authorList>
    </citation>
    <scope>NUCLEOTIDE SEQUENCE [LARGE SCALE GENOMIC DNA]</scope>
    <source>
        <strain evidence="2 3">DSM 45301</strain>
    </source>
</reference>
<keyword evidence="1" id="KW-0472">Membrane</keyword>
<proteinExistence type="predicted"/>
<accession>A0A543DKL8</accession>
<gene>
    <name evidence="2" type="ORF">FB558_5651</name>
</gene>
<evidence type="ECO:0000313" key="3">
    <source>
        <dbReference type="Proteomes" id="UP000315677"/>
    </source>
</evidence>
<name>A0A543DKL8_9PSEU</name>
<organism evidence="2 3">
    <name type="scientific">Pseudonocardia kunmingensis</name>
    <dbReference type="NCBI Taxonomy" id="630975"/>
    <lineage>
        <taxon>Bacteria</taxon>
        <taxon>Bacillati</taxon>
        <taxon>Actinomycetota</taxon>
        <taxon>Actinomycetes</taxon>
        <taxon>Pseudonocardiales</taxon>
        <taxon>Pseudonocardiaceae</taxon>
        <taxon>Pseudonocardia</taxon>
    </lineage>
</organism>
<dbReference type="RefSeq" id="WP_281288689.1">
    <property type="nucleotide sequence ID" value="NZ_VFPA01000003.1"/>
</dbReference>
<dbReference type="AlphaFoldDB" id="A0A543DKL8"/>
<dbReference type="Proteomes" id="UP000315677">
    <property type="component" value="Unassembled WGS sequence"/>
</dbReference>